<feature type="compositionally biased region" description="Basic and acidic residues" evidence="1">
    <location>
        <begin position="1"/>
        <end position="17"/>
    </location>
</feature>
<protein>
    <submittedName>
        <fullName evidence="2">Uncharacterized protein</fullName>
    </submittedName>
</protein>
<feature type="region of interest" description="Disordered" evidence="1">
    <location>
        <begin position="1"/>
        <end position="21"/>
    </location>
</feature>
<evidence type="ECO:0000256" key="1">
    <source>
        <dbReference type="SAM" id="MobiDB-lite"/>
    </source>
</evidence>
<gene>
    <name evidence="2" type="ORF">B296_00010927</name>
</gene>
<evidence type="ECO:0000313" key="2">
    <source>
        <dbReference type="EMBL" id="RRT64177.1"/>
    </source>
</evidence>
<reference evidence="2 3" key="1">
    <citation type="journal article" date="2014" name="Agronomy (Basel)">
        <title>A Draft Genome Sequence for Ensete ventricosum, the Drought-Tolerant Tree Against Hunger.</title>
        <authorList>
            <person name="Harrison J."/>
            <person name="Moore K.A."/>
            <person name="Paszkiewicz K."/>
            <person name="Jones T."/>
            <person name="Grant M."/>
            <person name="Ambacheew D."/>
            <person name="Muzemil S."/>
            <person name="Studholme D.J."/>
        </authorList>
    </citation>
    <scope>NUCLEOTIDE SEQUENCE [LARGE SCALE GENOMIC DNA]</scope>
</reference>
<dbReference type="EMBL" id="AMZH03006296">
    <property type="protein sequence ID" value="RRT64177.1"/>
    <property type="molecule type" value="Genomic_DNA"/>
</dbReference>
<dbReference type="AlphaFoldDB" id="A0A426ZJM0"/>
<name>A0A426ZJM0_ENSVE</name>
<organism evidence="2 3">
    <name type="scientific">Ensete ventricosum</name>
    <name type="common">Abyssinian banana</name>
    <name type="synonym">Musa ensete</name>
    <dbReference type="NCBI Taxonomy" id="4639"/>
    <lineage>
        <taxon>Eukaryota</taxon>
        <taxon>Viridiplantae</taxon>
        <taxon>Streptophyta</taxon>
        <taxon>Embryophyta</taxon>
        <taxon>Tracheophyta</taxon>
        <taxon>Spermatophyta</taxon>
        <taxon>Magnoliopsida</taxon>
        <taxon>Liliopsida</taxon>
        <taxon>Zingiberales</taxon>
        <taxon>Musaceae</taxon>
        <taxon>Ensete</taxon>
    </lineage>
</organism>
<evidence type="ECO:0000313" key="3">
    <source>
        <dbReference type="Proteomes" id="UP000287651"/>
    </source>
</evidence>
<sequence length="110" mass="11790">MVAKRYESKGNSDDGGRRGQQHRRLWLRCDFVAASGIDCSKGATVIGARWAAVCMTIIKEGSNGMELEMAVGMFNLLLATIKIVGSGRFLRDFLHSLRGSGGDVASALVA</sequence>
<accession>A0A426ZJM0</accession>
<proteinExistence type="predicted"/>
<comment type="caution">
    <text evidence="2">The sequence shown here is derived from an EMBL/GenBank/DDBJ whole genome shotgun (WGS) entry which is preliminary data.</text>
</comment>
<dbReference type="Proteomes" id="UP000287651">
    <property type="component" value="Unassembled WGS sequence"/>
</dbReference>